<dbReference type="RefSeq" id="XP_019087591.1">
    <property type="nucleotide sequence ID" value="XM_019232046.1"/>
</dbReference>
<gene>
    <name evidence="2" type="primary">LOC109127406</name>
</gene>
<sequence>MSLSEYFTQLKILWDQLDNTKELDEPCICGKAARWQKKVERSMTVKFLAGLNESYAIVRRQIIAKKVLPSLVEVYNILDQDDSQKNFSPTVAQPAKGRPICLFCNKGCHIVERCYKKHGFPPGYRGKISDKSQKPPIVAAHVSMAPQPTSSNDNLESLIGPSHSAVDYTIISFSPSTFYFVGILAVSQHSLSSGTWDLTRGSTIGQGRRIGNLYVLDTTPPPPSVSVSVNAVVDINMWHKTLGNPFIHEWIDLRAPFSVETVDGYKNFLKLVDDHSRATWVYLLKTESELGFIKVHGDHTLFVKYGESEFVAVLVYVDDIVIASTIEASATQLTNVPKIYFKM</sequence>
<evidence type="ECO:0000313" key="2">
    <source>
        <dbReference type="RefSeq" id="XP_019087591.1"/>
    </source>
</evidence>
<keyword evidence="1" id="KW-1185">Reference proteome</keyword>
<dbReference type="GeneID" id="109127406"/>
<reference evidence="1" key="1">
    <citation type="journal article" date="2014" name="Nat. Commun.">
        <title>The emerging biofuel crop Camelina sativa retains a highly undifferentiated hexaploid genome structure.</title>
        <authorList>
            <person name="Kagale S."/>
            <person name="Koh C."/>
            <person name="Nixon J."/>
            <person name="Bollina V."/>
            <person name="Clarke W.E."/>
            <person name="Tuteja R."/>
            <person name="Spillane C."/>
            <person name="Robinson S.J."/>
            <person name="Links M.G."/>
            <person name="Clarke C."/>
            <person name="Higgins E.E."/>
            <person name="Huebert T."/>
            <person name="Sharpe A.G."/>
            <person name="Parkin I.A."/>
        </authorList>
    </citation>
    <scope>NUCLEOTIDE SEQUENCE [LARGE SCALE GENOMIC DNA]</scope>
    <source>
        <strain evidence="1">cv. DH55</strain>
    </source>
</reference>
<dbReference type="PANTHER" id="PTHR34222">
    <property type="entry name" value="GAG_PRE-INTEGRS DOMAIN-CONTAINING PROTEIN"/>
    <property type="match status" value="1"/>
</dbReference>
<reference evidence="2" key="2">
    <citation type="submission" date="2025-08" db="UniProtKB">
        <authorList>
            <consortium name="RefSeq"/>
        </authorList>
    </citation>
    <scope>IDENTIFICATION</scope>
    <source>
        <tissue evidence="2">Leaf</tissue>
    </source>
</reference>
<accession>A0ABM1QLF3</accession>
<dbReference type="Proteomes" id="UP000694864">
    <property type="component" value="Chromosome 11"/>
</dbReference>
<name>A0ABM1QLF3_CAMSA</name>
<protein>
    <submittedName>
        <fullName evidence="2">Uncharacterized protein LOC109127406</fullName>
    </submittedName>
</protein>
<dbReference type="PANTHER" id="PTHR34222:SF79">
    <property type="entry name" value="RETROVIRUS-RELATED POL POLYPROTEIN FROM TRANSPOSON TNT 1-94"/>
    <property type="match status" value="1"/>
</dbReference>
<proteinExistence type="predicted"/>
<organism evidence="1 2">
    <name type="scientific">Camelina sativa</name>
    <name type="common">False flax</name>
    <name type="synonym">Myagrum sativum</name>
    <dbReference type="NCBI Taxonomy" id="90675"/>
    <lineage>
        <taxon>Eukaryota</taxon>
        <taxon>Viridiplantae</taxon>
        <taxon>Streptophyta</taxon>
        <taxon>Embryophyta</taxon>
        <taxon>Tracheophyta</taxon>
        <taxon>Spermatophyta</taxon>
        <taxon>Magnoliopsida</taxon>
        <taxon>eudicotyledons</taxon>
        <taxon>Gunneridae</taxon>
        <taxon>Pentapetalae</taxon>
        <taxon>rosids</taxon>
        <taxon>malvids</taxon>
        <taxon>Brassicales</taxon>
        <taxon>Brassicaceae</taxon>
        <taxon>Camelineae</taxon>
        <taxon>Camelina</taxon>
    </lineage>
</organism>
<evidence type="ECO:0000313" key="1">
    <source>
        <dbReference type="Proteomes" id="UP000694864"/>
    </source>
</evidence>